<organism evidence="1 2">
    <name type="scientific">Candidatus Gottesmanbacteria bacterium GW2011_GWC2_39_8</name>
    <dbReference type="NCBI Taxonomy" id="1618450"/>
    <lineage>
        <taxon>Bacteria</taxon>
        <taxon>Candidatus Gottesmaniibacteriota</taxon>
    </lineage>
</organism>
<comment type="caution">
    <text evidence="1">The sequence shown here is derived from an EMBL/GenBank/DDBJ whole genome shotgun (WGS) entry which is preliminary data.</text>
</comment>
<name>A0A0G0PWA1_9BACT</name>
<dbReference type="Proteomes" id="UP000034539">
    <property type="component" value="Unassembled WGS sequence"/>
</dbReference>
<reference evidence="1 2" key="1">
    <citation type="journal article" date="2015" name="Nature">
        <title>rRNA introns, odd ribosomes, and small enigmatic genomes across a large radiation of phyla.</title>
        <authorList>
            <person name="Brown C.T."/>
            <person name="Hug L.A."/>
            <person name="Thomas B.C."/>
            <person name="Sharon I."/>
            <person name="Castelle C.J."/>
            <person name="Singh A."/>
            <person name="Wilkins M.J."/>
            <person name="Williams K.H."/>
            <person name="Banfield J.F."/>
        </authorList>
    </citation>
    <scope>NUCLEOTIDE SEQUENCE [LARGE SCALE GENOMIC DNA]</scope>
</reference>
<evidence type="ECO:0000313" key="2">
    <source>
        <dbReference type="Proteomes" id="UP000034539"/>
    </source>
</evidence>
<dbReference type="EMBL" id="LBXN01000044">
    <property type="protein sequence ID" value="KKR32444.1"/>
    <property type="molecule type" value="Genomic_DNA"/>
</dbReference>
<protein>
    <submittedName>
        <fullName evidence="1">Uncharacterized protein</fullName>
    </submittedName>
</protein>
<gene>
    <name evidence="1" type="ORF">UT63_C0044G0011</name>
</gene>
<dbReference type="AlphaFoldDB" id="A0A0G0PWA1"/>
<sequence length="49" mass="5247">MKNVLSVLPILSAAQLVTGLPKDSDTTHPERDVIVVVSAVNHLSAFLHL</sequence>
<proteinExistence type="predicted"/>
<accession>A0A0G0PWA1</accession>
<evidence type="ECO:0000313" key="1">
    <source>
        <dbReference type="EMBL" id="KKR32444.1"/>
    </source>
</evidence>